<evidence type="ECO:0000313" key="7">
    <source>
        <dbReference type="EMBL" id="KAG2283298.1"/>
    </source>
</evidence>
<sequence>MKATKKSVDSARKSLGALTVEESRLWLFVRYSPSSSSLTWQVRTTEFEKKKERTDSGLFWRGAMAELHHSSSWKPCTEGRIGGVSDVLPENETNGYVFIHAEGGLNQQRIAFCNAVAVAKIKNAALILLVLKQDQIVKQTMETIKRVSPRRALLRGMAQAFGHHKPFRSSSAVKEEMKKEVIQLGVKLSLSSLNPCSYFVMISVLCCSSAKNIKPKKRVFKNYGQYAQWRLISTTWEDFANGVMVMFSLVRVLRRKDWSYDNHDRLLFSAIEKFKQVLKRLDDKLRSKKNDWEKNGFMRETIEPNIYELWKSIFDEKAKETTHTLKEIRNRIISCIFDPIAGKPIHRKIRAMPPHTPYMFGSVIFVFLFCKNDFPKQELKEEVVKLGIERLLYVNYAIQPKDKAFENDDARWVQWKVIRTTMKDFAAGIRDLDRLVTILRGEGSYSDDREFTSRIEALKRIDDKLRCTKKNSEENGFAREMMESNILELWRFLFDKKAKGAWKPRVMRRIVSLTDLYKPLLERTL</sequence>
<keyword evidence="3" id="KW-0808">Transferase</keyword>
<dbReference type="GO" id="GO:0006004">
    <property type="term" value="P:fucose metabolic process"/>
    <property type="evidence" value="ECO:0007669"/>
    <property type="project" value="UniProtKB-KW"/>
</dbReference>
<dbReference type="EMBL" id="JAAMPC010000011">
    <property type="protein sequence ID" value="KAG2283298.1"/>
    <property type="molecule type" value="Genomic_DNA"/>
</dbReference>
<evidence type="ECO:0000256" key="6">
    <source>
        <dbReference type="ARBA" id="ARBA00030350"/>
    </source>
</evidence>
<evidence type="ECO:0000256" key="3">
    <source>
        <dbReference type="ARBA" id="ARBA00022679"/>
    </source>
</evidence>
<dbReference type="PANTHER" id="PTHR31933">
    <property type="entry name" value="O-FUCOSYLTRANSFERASE 2-RELATED"/>
    <property type="match status" value="1"/>
</dbReference>
<dbReference type="PANTHER" id="PTHR31933:SF19">
    <property type="entry name" value="O-FUCOSYLTRANSFERASE 39"/>
    <property type="match status" value="1"/>
</dbReference>
<proteinExistence type="inferred from homology"/>
<dbReference type="Proteomes" id="UP000886595">
    <property type="component" value="Unassembled WGS sequence"/>
</dbReference>
<evidence type="ECO:0000313" key="8">
    <source>
        <dbReference type="Proteomes" id="UP000886595"/>
    </source>
</evidence>
<protein>
    <recommendedName>
        <fullName evidence="6">O-fucosyltransferase family protein</fullName>
    </recommendedName>
</protein>
<dbReference type="GO" id="GO:0016757">
    <property type="term" value="F:glycosyltransferase activity"/>
    <property type="evidence" value="ECO:0007669"/>
    <property type="project" value="UniProtKB-KW"/>
</dbReference>
<comment type="similarity">
    <text evidence="1">Belongs to the glycosyltransferase GT106 family.</text>
</comment>
<dbReference type="InterPro" id="IPR019378">
    <property type="entry name" value="GDP-Fuc_O-FucTrfase"/>
</dbReference>
<organism evidence="7 8">
    <name type="scientific">Brassica carinata</name>
    <name type="common">Ethiopian mustard</name>
    <name type="synonym">Abyssinian cabbage</name>
    <dbReference type="NCBI Taxonomy" id="52824"/>
    <lineage>
        <taxon>Eukaryota</taxon>
        <taxon>Viridiplantae</taxon>
        <taxon>Streptophyta</taxon>
        <taxon>Embryophyta</taxon>
        <taxon>Tracheophyta</taxon>
        <taxon>Spermatophyta</taxon>
        <taxon>Magnoliopsida</taxon>
        <taxon>eudicotyledons</taxon>
        <taxon>Gunneridae</taxon>
        <taxon>Pentapetalae</taxon>
        <taxon>rosids</taxon>
        <taxon>malvids</taxon>
        <taxon>Brassicales</taxon>
        <taxon>Brassicaceae</taxon>
        <taxon>Brassiceae</taxon>
        <taxon>Brassica</taxon>
    </lineage>
</organism>
<keyword evidence="8" id="KW-1185">Reference proteome</keyword>
<keyword evidence="5" id="KW-0119">Carbohydrate metabolism</keyword>
<dbReference type="OrthoDB" id="1882547at2759"/>
<reference evidence="7 8" key="1">
    <citation type="submission" date="2020-02" db="EMBL/GenBank/DDBJ databases">
        <authorList>
            <person name="Ma Q."/>
            <person name="Huang Y."/>
            <person name="Song X."/>
            <person name="Pei D."/>
        </authorList>
    </citation>
    <scope>NUCLEOTIDE SEQUENCE [LARGE SCALE GENOMIC DNA]</scope>
    <source>
        <strain evidence="7">Sxm20200214</strain>
        <tissue evidence="7">Leaf</tissue>
    </source>
</reference>
<evidence type="ECO:0000256" key="4">
    <source>
        <dbReference type="ARBA" id="ARBA00023253"/>
    </source>
</evidence>
<gene>
    <name evidence="7" type="ORF">Bca52824_054518</name>
</gene>
<name>A0A8X7R5W9_BRACI</name>
<keyword evidence="4" id="KW-0294">Fucose metabolism</keyword>
<dbReference type="Pfam" id="PF10250">
    <property type="entry name" value="O-FucT"/>
    <property type="match status" value="1"/>
</dbReference>
<dbReference type="InterPro" id="IPR052272">
    <property type="entry name" value="GT106_glycosyltransferase"/>
</dbReference>
<dbReference type="InterPro" id="IPR009568">
    <property type="entry name" value="DUF1184"/>
</dbReference>
<dbReference type="AlphaFoldDB" id="A0A8X7R5W9"/>
<evidence type="ECO:0000256" key="5">
    <source>
        <dbReference type="ARBA" id="ARBA00023277"/>
    </source>
</evidence>
<dbReference type="Pfam" id="PF06683">
    <property type="entry name" value="DUF1184"/>
    <property type="match status" value="2"/>
</dbReference>
<comment type="caution">
    <text evidence="7">The sequence shown here is derived from an EMBL/GenBank/DDBJ whole genome shotgun (WGS) entry which is preliminary data.</text>
</comment>
<keyword evidence="2" id="KW-0328">Glycosyltransferase</keyword>
<evidence type="ECO:0000256" key="1">
    <source>
        <dbReference type="ARBA" id="ARBA00007737"/>
    </source>
</evidence>
<accession>A0A8X7R5W9</accession>
<evidence type="ECO:0000256" key="2">
    <source>
        <dbReference type="ARBA" id="ARBA00022676"/>
    </source>
</evidence>